<keyword evidence="1" id="KW-0813">Transport</keyword>
<evidence type="ECO:0000256" key="2">
    <source>
        <dbReference type="SAM" id="Phobius"/>
    </source>
</evidence>
<feature type="transmembrane region" description="Helical" evidence="2">
    <location>
        <begin position="121"/>
        <end position="147"/>
    </location>
</feature>
<dbReference type="AlphaFoldDB" id="A0A7C1I396"/>
<dbReference type="Gene3D" id="1.10.1760.20">
    <property type="match status" value="1"/>
</dbReference>
<feature type="transmembrane region" description="Helical" evidence="2">
    <location>
        <begin position="50"/>
        <end position="70"/>
    </location>
</feature>
<comment type="caution">
    <text evidence="3">The sequence shown here is derived from an EMBL/GenBank/DDBJ whole genome shotgun (WGS) entry which is preliminary data.</text>
</comment>
<sequence>MNKFVIISFTVALAVMTGILAQVSFHIGPIPYTMQNLGVMLSGLLLQPRYALASQLLYILLIALGLPLASGLRGGVAVLLGYTGGYIAMFPIASFLMSILTRAYLKSRSKTLVNLNRIDTAVLLGLSFISTLPVYLFGFLVFARYALENHGLYSWSINVSSFVHFYTNSKLTPLFIASVLVFIPQDLFVDNLLAIVLSKNIAKLIESRGLKID</sequence>
<evidence type="ECO:0000256" key="1">
    <source>
        <dbReference type="PIRNR" id="PIRNR016661"/>
    </source>
</evidence>
<keyword evidence="1 2" id="KW-0472">Membrane</keyword>
<dbReference type="InterPro" id="IPR003784">
    <property type="entry name" value="BioY"/>
</dbReference>
<reference evidence="3" key="1">
    <citation type="journal article" date="2020" name="mSystems">
        <title>Genome- and Community-Level Interaction Insights into Carbon Utilization and Element Cycling Functions of Hydrothermarchaeota in Hydrothermal Sediment.</title>
        <authorList>
            <person name="Zhou Z."/>
            <person name="Liu Y."/>
            <person name="Xu W."/>
            <person name="Pan J."/>
            <person name="Luo Z.H."/>
            <person name="Li M."/>
        </authorList>
    </citation>
    <scope>NUCLEOTIDE SEQUENCE [LARGE SCALE GENOMIC DNA]</scope>
    <source>
        <strain evidence="3">SpSt-123</strain>
    </source>
</reference>
<keyword evidence="1" id="KW-1003">Cell membrane</keyword>
<protein>
    <submittedName>
        <fullName evidence="3">Biotin transporter BioY</fullName>
    </submittedName>
</protein>
<proteinExistence type="inferred from homology"/>
<evidence type="ECO:0000313" key="3">
    <source>
        <dbReference type="EMBL" id="HDS10105.1"/>
    </source>
</evidence>
<organism evidence="3">
    <name type="scientific">Fervidicoccus fontis</name>
    <dbReference type="NCBI Taxonomy" id="683846"/>
    <lineage>
        <taxon>Archaea</taxon>
        <taxon>Thermoproteota</taxon>
        <taxon>Thermoprotei</taxon>
        <taxon>Fervidicoccales</taxon>
        <taxon>Fervidicoccaceae</taxon>
        <taxon>Fervidicoccus</taxon>
    </lineage>
</organism>
<accession>A0A7C1I396</accession>
<dbReference type="GO" id="GO:0015225">
    <property type="term" value="F:biotin transmembrane transporter activity"/>
    <property type="evidence" value="ECO:0007669"/>
    <property type="project" value="UniProtKB-UniRule"/>
</dbReference>
<dbReference type="PANTHER" id="PTHR34295">
    <property type="entry name" value="BIOTIN TRANSPORTER BIOY"/>
    <property type="match status" value="1"/>
</dbReference>
<dbReference type="Pfam" id="PF02632">
    <property type="entry name" value="BioY"/>
    <property type="match status" value="1"/>
</dbReference>
<dbReference type="EMBL" id="DSDY01000021">
    <property type="protein sequence ID" value="HDS10105.1"/>
    <property type="molecule type" value="Genomic_DNA"/>
</dbReference>
<name>A0A7C1I396_9CREN</name>
<keyword evidence="2" id="KW-1133">Transmembrane helix</keyword>
<dbReference type="PIRSF" id="PIRSF016661">
    <property type="entry name" value="BioY"/>
    <property type="match status" value="1"/>
</dbReference>
<comment type="similarity">
    <text evidence="1">Belongs to the BioY family.</text>
</comment>
<feature type="transmembrane region" description="Helical" evidence="2">
    <location>
        <begin position="76"/>
        <end position="100"/>
    </location>
</feature>
<gene>
    <name evidence="3" type="ORF">ENO04_00550</name>
</gene>
<feature type="transmembrane region" description="Helical" evidence="2">
    <location>
        <begin position="6"/>
        <end position="29"/>
    </location>
</feature>
<keyword evidence="2" id="KW-0812">Transmembrane</keyword>
<dbReference type="PANTHER" id="PTHR34295:SF1">
    <property type="entry name" value="BIOTIN TRANSPORTER BIOY"/>
    <property type="match status" value="1"/>
</dbReference>
<dbReference type="GO" id="GO:0005886">
    <property type="term" value="C:plasma membrane"/>
    <property type="evidence" value="ECO:0007669"/>
    <property type="project" value="UniProtKB-SubCell"/>
</dbReference>
<comment type="subcellular location">
    <subcellularLocation>
        <location evidence="1">Cell membrane</location>
        <topology evidence="1">Multi-pass membrane protein</topology>
    </subcellularLocation>
</comment>